<name>K4PBZ6_9PSEU</name>
<proteinExistence type="predicted"/>
<reference evidence="3" key="1">
    <citation type="journal article" date="2013" name="Proc. Natl. Acad. Sci. U.S.A.">
        <title>A new member of the 4-methylideneimidazole-5-one-containing aminomutase family from the enediyne kedarcidin biosynthetic pathway.</title>
        <authorList>
            <person name="Huang S.X."/>
            <person name="Lohman J.R."/>
            <person name="Huang T."/>
            <person name="Shen B."/>
        </authorList>
    </citation>
    <scope>NUCLEOTIDE SEQUENCE</scope>
    <source>
        <strain evidence="3">ATCC 53650</strain>
    </source>
</reference>
<dbReference type="InterPro" id="IPR002563">
    <property type="entry name" value="Flavin_Rdtase-like_dom"/>
</dbReference>
<sequence>MVTPQAFRRAMRHLPTGVAVLTTHGPDGPHGTTVNSLLSVSLSPPILAVSIGNHTRTHDLLLRAGSYAVNVLDADQCGLADRFAGPRPAGAAGFEGLAWTPSPVTGNAVLTDSLITIDCRIDDRVRVADHTLFFGSVQDVRTAPNDTGCPLVYVDRGYRHVAAS</sequence>
<feature type="domain" description="Flavin reductase like" evidence="2">
    <location>
        <begin position="11"/>
        <end position="160"/>
    </location>
</feature>
<dbReference type="EMBL" id="JX679499">
    <property type="protein sequence ID" value="AFV52106.1"/>
    <property type="molecule type" value="Genomic_DNA"/>
</dbReference>
<evidence type="ECO:0000313" key="3">
    <source>
        <dbReference type="EMBL" id="AFV52106.1"/>
    </source>
</evidence>
<dbReference type="GO" id="GO:0010181">
    <property type="term" value="F:FMN binding"/>
    <property type="evidence" value="ECO:0007669"/>
    <property type="project" value="InterPro"/>
</dbReference>
<dbReference type="InterPro" id="IPR050268">
    <property type="entry name" value="NADH-dep_flavin_reductase"/>
</dbReference>
<dbReference type="AlphaFoldDB" id="K4PBZ6"/>
<dbReference type="PANTHER" id="PTHR30466:SF1">
    <property type="entry name" value="FMN REDUCTASE (NADH) RUTF"/>
    <property type="match status" value="1"/>
</dbReference>
<evidence type="ECO:0000259" key="2">
    <source>
        <dbReference type="SMART" id="SM00903"/>
    </source>
</evidence>
<dbReference type="PANTHER" id="PTHR30466">
    <property type="entry name" value="FLAVIN REDUCTASE"/>
    <property type="match status" value="1"/>
</dbReference>
<keyword evidence="1" id="KW-0560">Oxidoreductase</keyword>
<dbReference type="Gene3D" id="2.30.110.10">
    <property type="entry name" value="Electron Transport, Fmn-binding Protein, Chain A"/>
    <property type="match status" value="1"/>
</dbReference>
<dbReference type="Pfam" id="PF01613">
    <property type="entry name" value="Flavin_Reduct"/>
    <property type="match status" value="1"/>
</dbReference>
<evidence type="ECO:0000256" key="1">
    <source>
        <dbReference type="ARBA" id="ARBA00023002"/>
    </source>
</evidence>
<dbReference type="GO" id="GO:0042602">
    <property type="term" value="F:riboflavin reductase (NADPH) activity"/>
    <property type="evidence" value="ECO:0007669"/>
    <property type="project" value="TreeGrafter"/>
</dbReference>
<accession>K4PBZ6</accession>
<organism evidence="3">
    <name type="scientific">Streptoalloteichus sp. ATCC 53650</name>
    <dbReference type="NCBI Taxonomy" id="756733"/>
    <lineage>
        <taxon>Bacteria</taxon>
        <taxon>Bacillati</taxon>
        <taxon>Actinomycetota</taxon>
        <taxon>Actinomycetes</taxon>
        <taxon>Pseudonocardiales</taxon>
        <taxon>Pseudonocardiaceae</taxon>
        <taxon>Streptoalloteichus</taxon>
    </lineage>
</organism>
<dbReference type="InterPro" id="IPR012349">
    <property type="entry name" value="Split_barrel_FMN-bd"/>
</dbReference>
<protein>
    <submittedName>
        <fullName evidence="3">Putative flavin reductase</fullName>
    </submittedName>
</protein>
<dbReference type="SUPFAM" id="SSF50475">
    <property type="entry name" value="FMN-binding split barrel"/>
    <property type="match status" value="1"/>
</dbReference>
<dbReference type="SMART" id="SM00903">
    <property type="entry name" value="Flavin_Reduct"/>
    <property type="match status" value="1"/>
</dbReference>